<dbReference type="InterPro" id="IPR008758">
    <property type="entry name" value="Peptidase_S28"/>
</dbReference>
<dbReference type="PANTHER" id="PTHR11010:SF105">
    <property type="entry name" value="PEPTIDASE S28-RELATED"/>
    <property type="match status" value="1"/>
</dbReference>
<reference evidence="6 7" key="1">
    <citation type="submission" date="2014-03" db="EMBL/GenBank/DDBJ databases">
        <title>Draft genome of the hookworm Oesophagostomum dentatum.</title>
        <authorList>
            <person name="Mitreva M."/>
        </authorList>
    </citation>
    <scope>NUCLEOTIDE SEQUENCE [LARGE SCALE GENOMIC DNA]</scope>
    <source>
        <strain evidence="6 7">OD-Hann</strain>
    </source>
</reference>
<proteinExistence type="inferred from homology"/>
<dbReference type="Pfam" id="PF05577">
    <property type="entry name" value="Peptidase_S28"/>
    <property type="match status" value="3"/>
</dbReference>
<keyword evidence="4" id="KW-0378">Hydrolase</keyword>
<dbReference type="GO" id="GO:0008239">
    <property type="term" value="F:dipeptidyl-peptidase activity"/>
    <property type="evidence" value="ECO:0007669"/>
    <property type="project" value="TreeGrafter"/>
</dbReference>
<keyword evidence="7" id="KW-1185">Reference proteome</keyword>
<dbReference type="SUPFAM" id="SSF53474">
    <property type="entry name" value="alpha/beta-Hydrolases"/>
    <property type="match status" value="2"/>
</dbReference>
<dbReference type="AlphaFoldDB" id="A0A0B1TJ21"/>
<keyword evidence="6" id="KW-0121">Carboxypeptidase</keyword>
<dbReference type="PANTHER" id="PTHR11010">
    <property type="entry name" value="PROTEASE S28 PRO-X CARBOXYPEPTIDASE-RELATED"/>
    <property type="match status" value="1"/>
</dbReference>
<sequence length="815" mass="91702">MNAKYGFKDPLWVTFGGSYSGVLSLWARQAYPDLIIGAVGSSAPVNAVVDFWGYLEVVEKALSSHSLLCAENIRKGFMKMSHLMQTEDGRAELSKVFKCITLTVFCFRQLGKSCPKVFHCKYSAIEKDVRYKESVTHNFSFRLDTPFSELDLTYNDIQNFYSVIFESFQGAVQYSGDNTGKYRGGYGVPQVCNIMVQGGDPMSNIQKVNEYMSGMDGKYENTSNSYQEMIDYLKIEQFGSTLDLDSSARSWTWQTCTEFGYYQTTDGGPTGIFGSGTPLTLYLNMCSDVFGKAFDSASISKAVHSTQMRYGGSERYKGTNVVITNGNIDPWHALGKYTSNDKSVVWYLINGTAHCADMYPPSKNDNYDLIKARKIIERNIDIWLSGESKEPARTKELTVERTWKRPAERDPLTAEQIKAAPTAPIELSKMKFPKWEHNKKIFLGRPPHGFLPPPDEVVGDLPAGYETGFFLQPVDHFDNQNPDTFLQKYYKNSQWAKPGGPNFLKIGGEGPESPSWVLNENITYLTWARMFGATVYSLEHRYYGDSIVGGNATHPNPDLQYLSSVQMLYDLARYIRSVKRSMNNTAPWIVFGGSYAGNLALWMRQLFPDLVLGAVGSSAPVEAKLDFYEYLEVVEAAIKSYSSSCAERIAELQGFAEMHELALTEEGRANLSDIFTLVPEWTRKTNVSALDLQFFFSNIYGQFQGAVQYSGDNKGAYASGYGIPEMCSFMNDENYTAIENIARFNRYMTAFYSGEEFNCTENSYQDFIVYLKKAQQVGPKAGASWLWTWQTCTEFGYFQSSDSGYSIFGSPTPVK</sequence>
<keyword evidence="2" id="KW-0645">Protease</keyword>
<evidence type="ECO:0000256" key="2">
    <source>
        <dbReference type="ARBA" id="ARBA00022670"/>
    </source>
</evidence>
<accession>A0A0B1TJ21</accession>
<evidence type="ECO:0000256" key="4">
    <source>
        <dbReference type="ARBA" id="ARBA00022801"/>
    </source>
</evidence>
<dbReference type="GO" id="GO:0070008">
    <property type="term" value="F:serine-type exopeptidase activity"/>
    <property type="evidence" value="ECO:0007669"/>
    <property type="project" value="InterPro"/>
</dbReference>
<dbReference type="OrthoDB" id="1735038at2759"/>
<dbReference type="InterPro" id="IPR029058">
    <property type="entry name" value="AB_hydrolase_fold"/>
</dbReference>
<keyword evidence="3" id="KW-0732">Signal</keyword>
<dbReference type="Proteomes" id="UP000053660">
    <property type="component" value="Unassembled WGS sequence"/>
</dbReference>
<dbReference type="Gene3D" id="3.40.50.1820">
    <property type="entry name" value="alpha/beta hydrolase"/>
    <property type="match status" value="3"/>
</dbReference>
<evidence type="ECO:0000256" key="3">
    <source>
        <dbReference type="ARBA" id="ARBA00022729"/>
    </source>
</evidence>
<protein>
    <submittedName>
        <fullName evidence="6">Serine carboxypeptidase S28</fullName>
    </submittedName>
</protein>
<dbReference type="GO" id="GO:0004180">
    <property type="term" value="F:carboxypeptidase activity"/>
    <property type="evidence" value="ECO:0007669"/>
    <property type="project" value="UniProtKB-KW"/>
</dbReference>
<keyword evidence="5" id="KW-0325">Glycoprotein</keyword>
<evidence type="ECO:0000256" key="1">
    <source>
        <dbReference type="ARBA" id="ARBA00011079"/>
    </source>
</evidence>
<dbReference type="GO" id="GO:0006508">
    <property type="term" value="P:proteolysis"/>
    <property type="evidence" value="ECO:0007669"/>
    <property type="project" value="UniProtKB-KW"/>
</dbReference>
<dbReference type="EMBL" id="KN549974">
    <property type="protein sequence ID" value="KHJ95415.1"/>
    <property type="molecule type" value="Genomic_DNA"/>
</dbReference>
<organism evidence="6 7">
    <name type="scientific">Oesophagostomum dentatum</name>
    <name type="common">Nodular worm</name>
    <dbReference type="NCBI Taxonomy" id="61180"/>
    <lineage>
        <taxon>Eukaryota</taxon>
        <taxon>Metazoa</taxon>
        <taxon>Ecdysozoa</taxon>
        <taxon>Nematoda</taxon>
        <taxon>Chromadorea</taxon>
        <taxon>Rhabditida</taxon>
        <taxon>Rhabditina</taxon>
        <taxon>Rhabditomorpha</taxon>
        <taxon>Strongyloidea</taxon>
        <taxon>Strongylidae</taxon>
        <taxon>Oesophagostomum</taxon>
    </lineage>
</organism>
<evidence type="ECO:0000313" key="7">
    <source>
        <dbReference type="Proteomes" id="UP000053660"/>
    </source>
</evidence>
<comment type="similarity">
    <text evidence="1">Belongs to the peptidase S28 family.</text>
</comment>
<gene>
    <name evidence="6" type="ORF">OESDEN_04644</name>
</gene>
<evidence type="ECO:0000313" key="6">
    <source>
        <dbReference type="EMBL" id="KHJ95415.1"/>
    </source>
</evidence>
<name>A0A0B1TJ21_OESDE</name>
<dbReference type="FunFam" id="1.20.120.980:FF:000003">
    <property type="entry name" value="Serine protease 16"/>
    <property type="match status" value="1"/>
</dbReference>
<evidence type="ECO:0000256" key="5">
    <source>
        <dbReference type="ARBA" id="ARBA00023180"/>
    </source>
</evidence>